<reference evidence="5" key="1">
    <citation type="journal article" date="2015" name="Nature">
        <title>Complex archaea that bridge the gap between prokaryotes and eukaryotes.</title>
        <authorList>
            <person name="Spang A."/>
            <person name="Saw J.H."/>
            <person name="Jorgensen S.L."/>
            <person name="Zaremba-Niedzwiedzka K."/>
            <person name="Martijn J."/>
            <person name="Lind A.E."/>
            <person name="van Eijk R."/>
            <person name="Schleper C."/>
            <person name="Guy L."/>
            <person name="Ettema T.J."/>
        </authorList>
    </citation>
    <scope>NUCLEOTIDE SEQUENCE</scope>
</reference>
<keyword evidence="2" id="KW-0378">Hydrolase</keyword>
<dbReference type="Gene3D" id="3.40.720.10">
    <property type="entry name" value="Alkaline Phosphatase, subunit A"/>
    <property type="match status" value="1"/>
</dbReference>
<feature type="domain" description="Sulfatase N-terminal" evidence="4">
    <location>
        <begin position="15"/>
        <end position="348"/>
    </location>
</feature>
<comment type="caution">
    <text evidence="5">The sequence shown here is derived from an EMBL/GenBank/DDBJ whole genome shotgun (WGS) entry which is preliminary data.</text>
</comment>
<keyword evidence="1" id="KW-0479">Metal-binding</keyword>
<feature type="region of interest" description="Disordered" evidence="3">
    <location>
        <begin position="443"/>
        <end position="494"/>
    </location>
</feature>
<dbReference type="Pfam" id="PF00884">
    <property type="entry name" value="Sulfatase"/>
    <property type="match status" value="1"/>
</dbReference>
<evidence type="ECO:0000259" key="4">
    <source>
        <dbReference type="Pfam" id="PF00884"/>
    </source>
</evidence>
<dbReference type="InterPro" id="IPR017850">
    <property type="entry name" value="Alkaline_phosphatase_core_sf"/>
</dbReference>
<evidence type="ECO:0000313" key="5">
    <source>
        <dbReference type="EMBL" id="KKL61373.1"/>
    </source>
</evidence>
<dbReference type="GO" id="GO:0008484">
    <property type="term" value="F:sulfuric ester hydrolase activity"/>
    <property type="evidence" value="ECO:0007669"/>
    <property type="project" value="TreeGrafter"/>
</dbReference>
<accession>A0A0F9DI60</accession>
<dbReference type="AlphaFoldDB" id="A0A0F9DI60"/>
<evidence type="ECO:0000256" key="2">
    <source>
        <dbReference type="ARBA" id="ARBA00022801"/>
    </source>
</evidence>
<gene>
    <name evidence="5" type="ORF">LCGC14_2195960</name>
</gene>
<sequence>WGTVEKLAAGDKPLNVLLIMSDQHNVRAMGCSGNLEIKTPAMDRLAAEGVRFSSATCQTGQCCPSRATLFTGRYAHSHGLRWNGVTDPVAEVYYPELFREAGYATCSIGKHHMFVPLDKNGFDHDISMGKYNRFCRSQGKPNWLGSGKWQPYRISGPVGASAADNDHHPTGYWANEMIKWLRANKDKPFCGVLSFYGPHTPICPSRPWADMYDPAKLTLPGNFDVKRNDWPVAMASQRRQVAKLTPADHRRVLAYYYGLTSQIDHNISRVLAELDALGLKDNTLVIYTADHGEMMAEQRCWTKTVACPEATIRVPMIARLPGAIPAGKVRDELVGLVDLAPTVLTAAGLKTPPKVQGESMLPLMKGKDVAWRKTVFSEIGYPGKHHGRCVMARTHKHKLIHNPNLRAEGPIDELFDLAGPMGDDQPDRQSQVCGDRCRLEEAVGRLGQDHRPRADVPDHPRGQAQTPKPPPPPRPGQMTAAGVLGPERQRTMRC</sequence>
<feature type="compositionally biased region" description="Basic and acidic residues" evidence="3">
    <location>
        <begin position="443"/>
        <end position="461"/>
    </location>
</feature>
<name>A0A0F9DI60_9ZZZZ</name>
<evidence type="ECO:0000256" key="3">
    <source>
        <dbReference type="SAM" id="MobiDB-lite"/>
    </source>
</evidence>
<dbReference type="GO" id="GO:0046872">
    <property type="term" value="F:metal ion binding"/>
    <property type="evidence" value="ECO:0007669"/>
    <property type="project" value="UniProtKB-KW"/>
</dbReference>
<dbReference type="InterPro" id="IPR000917">
    <property type="entry name" value="Sulfatase_N"/>
</dbReference>
<feature type="non-terminal residue" evidence="5">
    <location>
        <position position="1"/>
    </location>
</feature>
<dbReference type="SUPFAM" id="SSF53649">
    <property type="entry name" value="Alkaline phosphatase-like"/>
    <property type="match status" value="1"/>
</dbReference>
<evidence type="ECO:0000256" key="1">
    <source>
        <dbReference type="ARBA" id="ARBA00022723"/>
    </source>
</evidence>
<dbReference type="PANTHER" id="PTHR45953:SF1">
    <property type="entry name" value="IDURONATE 2-SULFATASE"/>
    <property type="match status" value="1"/>
</dbReference>
<organism evidence="5">
    <name type="scientific">marine sediment metagenome</name>
    <dbReference type="NCBI Taxonomy" id="412755"/>
    <lineage>
        <taxon>unclassified sequences</taxon>
        <taxon>metagenomes</taxon>
        <taxon>ecological metagenomes</taxon>
    </lineage>
</organism>
<dbReference type="EMBL" id="LAZR01028841">
    <property type="protein sequence ID" value="KKL61373.1"/>
    <property type="molecule type" value="Genomic_DNA"/>
</dbReference>
<protein>
    <recommendedName>
        <fullName evidence="4">Sulfatase N-terminal domain-containing protein</fullName>
    </recommendedName>
</protein>
<dbReference type="GO" id="GO:0005737">
    <property type="term" value="C:cytoplasm"/>
    <property type="evidence" value="ECO:0007669"/>
    <property type="project" value="TreeGrafter"/>
</dbReference>
<dbReference type="PANTHER" id="PTHR45953">
    <property type="entry name" value="IDURONATE 2-SULFATASE"/>
    <property type="match status" value="1"/>
</dbReference>
<proteinExistence type="predicted"/>